<comment type="caution">
    <text evidence="3">The sequence shown here is derived from an EMBL/GenBank/DDBJ whole genome shotgun (WGS) entry which is preliminary data.</text>
</comment>
<keyword evidence="4" id="KW-1185">Reference proteome</keyword>
<dbReference type="Proteomes" id="UP001595453">
    <property type="component" value="Unassembled WGS sequence"/>
</dbReference>
<sequence length="157" mass="17170">MRIWLLTLPFILSLSACSNEEPQTASLPTPSAQSTETTEVEPVPSVKKQHTSAEEEIVVLKARLAQLTQDKPCQQSAECRVLPVGHRACGGPDGFVVFSTQNNDANQLEALANTITSLQRQLNFAEQRMSICQHLTAPAAQCIEHQCTAVEIQQEAM</sequence>
<accession>A0ABV7CPE5</accession>
<dbReference type="RefSeq" id="WP_377128025.1">
    <property type="nucleotide sequence ID" value="NZ_JBHRSD010000040.1"/>
</dbReference>
<reference evidence="4" key="1">
    <citation type="journal article" date="2019" name="Int. J. Syst. Evol. Microbiol.">
        <title>The Global Catalogue of Microorganisms (GCM) 10K type strain sequencing project: providing services to taxonomists for standard genome sequencing and annotation.</title>
        <authorList>
            <consortium name="The Broad Institute Genomics Platform"/>
            <consortium name="The Broad Institute Genome Sequencing Center for Infectious Disease"/>
            <person name="Wu L."/>
            <person name="Ma J."/>
        </authorList>
    </citation>
    <scope>NUCLEOTIDE SEQUENCE [LARGE SCALE GENOMIC DNA]</scope>
    <source>
        <strain evidence="4">KCTC 42730</strain>
    </source>
</reference>
<feature type="chain" id="PRO_5046633990" description="Secreted protein" evidence="2">
    <location>
        <begin position="19"/>
        <end position="157"/>
    </location>
</feature>
<dbReference type="PROSITE" id="PS51257">
    <property type="entry name" value="PROKAR_LIPOPROTEIN"/>
    <property type="match status" value="1"/>
</dbReference>
<gene>
    <name evidence="3" type="ORF">ACFOEE_18745</name>
</gene>
<evidence type="ECO:0000256" key="1">
    <source>
        <dbReference type="SAM" id="MobiDB-lite"/>
    </source>
</evidence>
<organism evidence="3 4">
    <name type="scientific">Pseudoalteromonas fenneropenaei</name>
    <dbReference type="NCBI Taxonomy" id="1737459"/>
    <lineage>
        <taxon>Bacteria</taxon>
        <taxon>Pseudomonadati</taxon>
        <taxon>Pseudomonadota</taxon>
        <taxon>Gammaproteobacteria</taxon>
        <taxon>Alteromonadales</taxon>
        <taxon>Pseudoalteromonadaceae</taxon>
        <taxon>Pseudoalteromonas</taxon>
    </lineage>
</organism>
<proteinExistence type="predicted"/>
<feature type="region of interest" description="Disordered" evidence="1">
    <location>
        <begin position="22"/>
        <end position="49"/>
    </location>
</feature>
<feature type="compositionally biased region" description="Polar residues" evidence="1">
    <location>
        <begin position="22"/>
        <end position="37"/>
    </location>
</feature>
<evidence type="ECO:0008006" key="5">
    <source>
        <dbReference type="Google" id="ProtNLM"/>
    </source>
</evidence>
<protein>
    <recommendedName>
        <fullName evidence="5">Secreted protein</fullName>
    </recommendedName>
</protein>
<feature type="signal peptide" evidence="2">
    <location>
        <begin position="1"/>
        <end position="18"/>
    </location>
</feature>
<name>A0ABV7CPE5_9GAMM</name>
<keyword evidence="2" id="KW-0732">Signal</keyword>
<evidence type="ECO:0000313" key="3">
    <source>
        <dbReference type="EMBL" id="MFC3034545.1"/>
    </source>
</evidence>
<evidence type="ECO:0000256" key="2">
    <source>
        <dbReference type="SAM" id="SignalP"/>
    </source>
</evidence>
<evidence type="ECO:0000313" key="4">
    <source>
        <dbReference type="Proteomes" id="UP001595453"/>
    </source>
</evidence>
<dbReference type="EMBL" id="JBHRSD010000040">
    <property type="protein sequence ID" value="MFC3034545.1"/>
    <property type="molecule type" value="Genomic_DNA"/>
</dbReference>